<keyword evidence="5 13" id="KW-0255">Endonuclease</keyword>
<name>A0ABW0W935_9BACL</name>
<evidence type="ECO:0000256" key="9">
    <source>
        <dbReference type="ARBA" id="ARBA00022884"/>
    </source>
</evidence>
<dbReference type="HAMAP" id="MF_01491">
    <property type="entry name" value="RNase_J_bact"/>
    <property type="match status" value="1"/>
</dbReference>
<dbReference type="GO" id="GO:0016787">
    <property type="term" value="F:hydrolase activity"/>
    <property type="evidence" value="ECO:0007669"/>
    <property type="project" value="UniProtKB-KW"/>
</dbReference>
<keyword evidence="2 13" id="KW-0698">rRNA processing</keyword>
<dbReference type="Gene3D" id="3.10.20.580">
    <property type="match status" value="1"/>
</dbReference>
<proteinExistence type="inferred from homology"/>
<comment type="catalytic activity">
    <reaction evidence="12">
        <text>3',5'-cyclic UMP + H2O = UMP + H(+)</text>
        <dbReference type="Rhea" id="RHEA:70575"/>
        <dbReference type="ChEBI" id="CHEBI:15377"/>
        <dbReference type="ChEBI" id="CHEBI:15378"/>
        <dbReference type="ChEBI" id="CHEBI:57865"/>
        <dbReference type="ChEBI" id="CHEBI:184387"/>
    </reaction>
    <physiologicalReaction direction="left-to-right" evidence="12">
        <dbReference type="Rhea" id="RHEA:70576"/>
    </physiologicalReaction>
</comment>
<dbReference type="Proteomes" id="UP001596047">
    <property type="component" value="Unassembled WGS sequence"/>
</dbReference>
<dbReference type="RefSeq" id="WP_379192462.1">
    <property type="nucleotide sequence ID" value="NZ_JBHSOW010000130.1"/>
</dbReference>
<comment type="function">
    <text evidence="13">An RNase that has 5'-3' exonuclease and possibly endonuclease activity. Involved in maturation of rRNA and in some organisms also mRNA maturation and/or decay.</text>
</comment>
<comment type="catalytic activity">
    <reaction evidence="10">
        <text>3',5'-cyclic CMP + H2O = CMP + H(+)</text>
        <dbReference type="Rhea" id="RHEA:72675"/>
        <dbReference type="ChEBI" id="CHEBI:15377"/>
        <dbReference type="ChEBI" id="CHEBI:15378"/>
        <dbReference type="ChEBI" id="CHEBI:58003"/>
        <dbReference type="ChEBI" id="CHEBI:60377"/>
    </reaction>
    <physiologicalReaction direction="left-to-right" evidence="10">
        <dbReference type="Rhea" id="RHEA:72676"/>
    </physiologicalReaction>
</comment>
<dbReference type="InterPro" id="IPR001279">
    <property type="entry name" value="Metallo-B-lactamas"/>
</dbReference>
<keyword evidence="9 13" id="KW-0694">RNA-binding</keyword>
<keyword evidence="6 13" id="KW-0378">Hydrolase</keyword>
<dbReference type="Pfam" id="PF07521">
    <property type="entry name" value="RMMBL"/>
    <property type="match status" value="1"/>
</dbReference>
<sequence>MGGNIIVSSTKQALSIYALGGINEIGKNMYAIQFADDIVVIDCGSKFPDESLLGIDLIIPDITYLKENQDKVRALIVTHGHEDHIGAIPYILKQMDLPIYATRLTLGLIEVKLKEHRLLRQTKLVEIDSNTNIEFGTIRLTFFKTNHSIPDCLGIAFHTPEGTVVHTGDFKFDLTPVNDQYPDIHKMADIGKNGVVALLSESTNAERPGFTPSERFVGEHIEEAFNKAKRKVFISTFASNVHRVQQVIDAAFKTNRKLALLGRSMVNVVAVASELGYLNVPEGMLVEASEVGRMAPDKVAVLCTGSQGEPMAALSRLASSNHRLVEVLPEDTIIIAASPIPGNERNVAHIVDNLFLLGAKVIYGSGSVTGMHVSGHASQEELKLMLTLMKPKYFIPIHGEYRMLHQHRILAESVGVEKENIFVINNGDVVEIRDSAARVSRKITAGNIFVDGLGIGDVGNIVLRDRRQLSEDGMLVIVLTLSKTEGTIISGPDTISRGFVYVRGSEDLMNEVNQLVIASINNSQQAHVHKWDVMKQDIKETVGQFLYAQTKRRPMILPIIIEV</sequence>
<feature type="binding site" evidence="13">
    <location>
        <begin position="372"/>
        <end position="376"/>
    </location>
    <ligand>
        <name>substrate</name>
    </ligand>
</feature>
<comment type="cofactor">
    <cofactor evidence="14">
        <name>Zn(2+)</name>
        <dbReference type="ChEBI" id="CHEBI:29105"/>
    </cofactor>
    <text evidence="14">Binds 2 Zn(2+) ions per subunit. It is not clear if Zn(2+) or Mg(2+) is physiologically important.</text>
</comment>
<keyword evidence="1 13" id="KW-0963">Cytoplasm</keyword>
<dbReference type="SUPFAM" id="SSF56281">
    <property type="entry name" value="Metallo-hydrolase/oxidoreductase"/>
    <property type="match status" value="1"/>
</dbReference>
<evidence type="ECO:0000256" key="5">
    <source>
        <dbReference type="ARBA" id="ARBA00022759"/>
    </source>
</evidence>
<evidence type="ECO:0000256" key="4">
    <source>
        <dbReference type="ARBA" id="ARBA00022723"/>
    </source>
</evidence>
<dbReference type="InterPro" id="IPR036866">
    <property type="entry name" value="RibonucZ/Hydroxyglut_hydro"/>
</dbReference>
<evidence type="ECO:0000256" key="10">
    <source>
        <dbReference type="ARBA" id="ARBA00034221"/>
    </source>
</evidence>
<dbReference type="InterPro" id="IPR004613">
    <property type="entry name" value="RNase_J"/>
</dbReference>
<feature type="domain" description="Metallo-beta-lactamase" evidence="15">
    <location>
        <begin position="26"/>
        <end position="220"/>
    </location>
</feature>
<dbReference type="Gene3D" id="3.60.15.10">
    <property type="entry name" value="Ribonuclease Z/Hydroxyacylglutathione hydrolase-like"/>
    <property type="match status" value="1"/>
</dbReference>
<evidence type="ECO:0000259" key="15">
    <source>
        <dbReference type="SMART" id="SM00849"/>
    </source>
</evidence>
<gene>
    <name evidence="13" type="primary">rnj</name>
    <name evidence="16" type="ORF">ACFPYJ_31530</name>
</gene>
<dbReference type="PROSITE" id="PS01292">
    <property type="entry name" value="UPF0036"/>
    <property type="match status" value="1"/>
</dbReference>
<dbReference type="InterPro" id="IPR030854">
    <property type="entry name" value="RNase_J_bac"/>
</dbReference>
<dbReference type="InterPro" id="IPR042173">
    <property type="entry name" value="RNase_J_2"/>
</dbReference>
<dbReference type="PANTHER" id="PTHR43694:SF4">
    <property type="entry name" value="RIBONUCLEASE J 2"/>
    <property type="match status" value="1"/>
</dbReference>
<comment type="function">
    <text evidence="11">Counteracts the endogenous Pycsar antiviral defense system. Phosphodiesterase that enables metal-dependent hydrolysis of host cyclic nucleotide Pycsar defense signals such as cCMP and cUMP.</text>
</comment>
<protein>
    <recommendedName>
        <fullName evidence="13 14">Ribonuclease J</fullName>
        <shortName evidence="13">RNase J</shortName>
        <ecNumber evidence="13 14">3.1.-.-</ecNumber>
    </recommendedName>
</protein>
<keyword evidence="8 13" id="KW-0269">Exonuclease</keyword>
<accession>A0ABW0W935</accession>
<evidence type="ECO:0000256" key="8">
    <source>
        <dbReference type="ARBA" id="ARBA00022839"/>
    </source>
</evidence>
<dbReference type="EMBL" id="JBHSOW010000130">
    <property type="protein sequence ID" value="MFC5653574.1"/>
    <property type="molecule type" value="Genomic_DNA"/>
</dbReference>
<evidence type="ECO:0000256" key="11">
    <source>
        <dbReference type="ARBA" id="ARBA00034301"/>
    </source>
</evidence>
<comment type="caution">
    <text evidence="16">The sequence shown here is derived from an EMBL/GenBank/DDBJ whole genome shotgun (WGS) entry which is preliminary data.</text>
</comment>
<evidence type="ECO:0000313" key="17">
    <source>
        <dbReference type="Proteomes" id="UP001596047"/>
    </source>
</evidence>
<evidence type="ECO:0000256" key="1">
    <source>
        <dbReference type="ARBA" id="ARBA00022490"/>
    </source>
</evidence>
<dbReference type="NCBIfam" id="TIGR00649">
    <property type="entry name" value="MG423"/>
    <property type="match status" value="1"/>
</dbReference>
<dbReference type="Pfam" id="PF00753">
    <property type="entry name" value="Lactamase_B"/>
    <property type="match status" value="1"/>
</dbReference>
<evidence type="ECO:0000256" key="14">
    <source>
        <dbReference type="PIRNR" id="PIRNR004803"/>
    </source>
</evidence>
<evidence type="ECO:0000256" key="6">
    <source>
        <dbReference type="ARBA" id="ARBA00022801"/>
    </source>
</evidence>
<keyword evidence="4 14" id="KW-0479">Metal-binding</keyword>
<comment type="subcellular location">
    <subcellularLocation>
        <location evidence="13 14">Cytoplasm</location>
    </subcellularLocation>
</comment>
<dbReference type="Gene3D" id="3.40.50.10710">
    <property type="entry name" value="Metallo-hydrolase/oxidoreductase"/>
    <property type="match status" value="1"/>
</dbReference>
<dbReference type="InterPro" id="IPR001587">
    <property type="entry name" value="RNase_J_CS"/>
</dbReference>
<keyword evidence="7" id="KW-0862">Zinc</keyword>
<dbReference type="InterPro" id="IPR055132">
    <property type="entry name" value="RNase_J_b_CASP"/>
</dbReference>
<dbReference type="Pfam" id="PF22505">
    <property type="entry name" value="RNase_J_b_CASP"/>
    <property type="match status" value="1"/>
</dbReference>
<keyword evidence="3 13" id="KW-0540">Nuclease</keyword>
<evidence type="ECO:0000256" key="7">
    <source>
        <dbReference type="ARBA" id="ARBA00022833"/>
    </source>
</evidence>
<evidence type="ECO:0000256" key="13">
    <source>
        <dbReference type="HAMAP-Rule" id="MF_01491"/>
    </source>
</evidence>
<evidence type="ECO:0000256" key="2">
    <source>
        <dbReference type="ARBA" id="ARBA00022552"/>
    </source>
</evidence>
<dbReference type="CDD" id="cd07714">
    <property type="entry name" value="RNaseJ_MBL-fold"/>
    <property type="match status" value="1"/>
</dbReference>
<evidence type="ECO:0000256" key="12">
    <source>
        <dbReference type="ARBA" id="ARBA00048505"/>
    </source>
</evidence>
<dbReference type="PIRSF" id="PIRSF004803">
    <property type="entry name" value="RnjA"/>
    <property type="match status" value="1"/>
</dbReference>
<dbReference type="EC" id="3.1.-.-" evidence="13 14"/>
<dbReference type="InterPro" id="IPR041636">
    <property type="entry name" value="RNase_J_C"/>
</dbReference>
<organism evidence="16 17">
    <name type="scientific">Paenibacillus solisilvae</name>
    <dbReference type="NCBI Taxonomy" id="2486751"/>
    <lineage>
        <taxon>Bacteria</taxon>
        <taxon>Bacillati</taxon>
        <taxon>Bacillota</taxon>
        <taxon>Bacilli</taxon>
        <taxon>Bacillales</taxon>
        <taxon>Paenibacillaceae</taxon>
        <taxon>Paenibacillus</taxon>
    </lineage>
</organism>
<comment type="similarity">
    <text evidence="13 14">Belongs to the metallo-beta-lactamase superfamily. RNA-metabolizing metallo-beta-lactamase-like family. Bacterial RNase J subfamily.</text>
</comment>
<evidence type="ECO:0000313" key="16">
    <source>
        <dbReference type="EMBL" id="MFC5653574.1"/>
    </source>
</evidence>
<dbReference type="SMART" id="SM00849">
    <property type="entry name" value="Lactamase_B"/>
    <property type="match status" value="1"/>
</dbReference>
<dbReference type="PANTHER" id="PTHR43694">
    <property type="entry name" value="RIBONUCLEASE J"/>
    <property type="match status" value="1"/>
</dbReference>
<dbReference type="InterPro" id="IPR011108">
    <property type="entry name" value="RMMBL"/>
</dbReference>
<dbReference type="Pfam" id="PF17770">
    <property type="entry name" value="RNase_J_C"/>
    <property type="match status" value="1"/>
</dbReference>
<reference evidence="17" key="1">
    <citation type="journal article" date="2019" name="Int. J. Syst. Evol. Microbiol.">
        <title>The Global Catalogue of Microorganisms (GCM) 10K type strain sequencing project: providing services to taxonomists for standard genome sequencing and annotation.</title>
        <authorList>
            <consortium name="The Broad Institute Genomics Platform"/>
            <consortium name="The Broad Institute Genome Sequencing Center for Infectious Disease"/>
            <person name="Wu L."/>
            <person name="Ma J."/>
        </authorList>
    </citation>
    <scope>NUCLEOTIDE SEQUENCE [LARGE SCALE GENOMIC DNA]</scope>
    <source>
        <strain evidence="17">CGMCC 1.3240</strain>
    </source>
</reference>
<keyword evidence="17" id="KW-1185">Reference proteome</keyword>
<comment type="subunit">
    <text evidence="13">Homodimer, may be a subunit of the RNA degradosome.</text>
</comment>
<evidence type="ECO:0000256" key="3">
    <source>
        <dbReference type="ARBA" id="ARBA00022722"/>
    </source>
</evidence>